<dbReference type="Proteomes" id="UP000516305">
    <property type="component" value="Chromosome"/>
</dbReference>
<dbReference type="RefSeq" id="WP_210758690.1">
    <property type="nucleotide sequence ID" value="NZ_CP060139.1"/>
</dbReference>
<dbReference type="Gene3D" id="3.30.160.100">
    <property type="entry name" value="Ribosome hibernation promotion factor-like"/>
    <property type="match status" value="1"/>
</dbReference>
<dbReference type="SUPFAM" id="SSF69754">
    <property type="entry name" value="Ribosome binding protein Y (YfiA homologue)"/>
    <property type="match status" value="1"/>
</dbReference>
<evidence type="ECO:0000313" key="1">
    <source>
        <dbReference type="EMBL" id="QNR24155.1"/>
    </source>
</evidence>
<dbReference type="EMBL" id="CP060139">
    <property type="protein sequence ID" value="QNR24155.1"/>
    <property type="molecule type" value="Genomic_DNA"/>
</dbReference>
<proteinExistence type="predicted"/>
<dbReference type="KEGG" id="chyd:H4K34_17560"/>
<dbReference type="InterPro" id="IPR003489">
    <property type="entry name" value="RHF/RaiA"/>
</dbReference>
<sequence>MKWDIQTVDFKATEELLSFTEEKVSGLHKYYDQIVGAEVYLKLIQDEANQNKKAEIKLNIPGNDLFAESHDASFEKAVHDAVDKLKGQIRKLKTKMQKH</sequence>
<dbReference type="NCBIfam" id="TIGR00741">
    <property type="entry name" value="yfiA"/>
    <property type="match status" value="1"/>
</dbReference>
<name>A0A7H0VEK7_9FLAO</name>
<gene>
    <name evidence="1" type="primary">raiA</name>
    <name evidence="1" type="ORF">H4K34_17560</name>
</gene>
<reference evidence="1 2" key="1">
    <citation type="submission" date="2020-08" db="EMBL/GenBank/DDBJ databases">
        <title>Croceimicrobium hydrocarbonivorans gen. nov., sp. nov., a novel marine bacterium isolated from a bacterial consortium that degrades polyethylene terephthalate.</title>
        <authorList>
            <person name="Liu R."/>
        </authorList>
    </citation>
    <scope>NUCLEOTIDE SEQUENCE [LARGE SCALE GENOMIC DNA]</scope>
    <source>
        <strain evidence="1 2">A20-9</strain>
    </source>
</reference>
<organism evidence="1 2">
    <name type="scientific">Croceimicrobium hydrocarbonivorans</name>
    <dbReference type="NCBI Taxonomy" id="2761580"/>
    <lineage>
        <taxon>Bacteria</taxon>
        <taxon>Pseudomonadati</taxon>
        <taxon>Bacteroidota</taxon>
        <taxon>Flavobacteriia</taxon>
        <taxon>Flavobacteriales</taxon>
        <taxon>Owenweeksiaceae</taxon>
        <taxon>Croceimicrobium</taxon>
    </lineage>
</organism>
<dbReference type="Pfam" id="PF02482">
    <property type="entry name" value="Ribosomal_S30AE"/>
    <property type="match status" value="1"/>
</dbReference>
<dbReference type="CDD" id="cd00552">
    <property type="entry name" value="RaiA"/>
    <property type="match status" value="1"/>
</dbReference>
<dbReference type="AlphaFoldDB" id="A0A7H0VEK7"/>
<protein>
    <submittedName>
        <fullName evidence="1">Ribosome-associated translation inhibitor RaiA</fullName>
    </submittedName>
</protein>
<keyword evidence="2" id="KW-1185">Reference proteome</keyword>
<dbReference type="InterPro" id="IPR036567">
    <property type="entry name" value="RHF-like"/>
</dbReference>
<accession>A0A7H0VEK7</accession>
<evidence type="ECO:0000313" key="2">
    <source>
        <dbReference type="Proteomes" id="UP000516305"/>
    </source>
</evidence>